<accession>A0ABP0GJ43</accession>
<comment type="catalytic activity">
    <reaction evidence="11">
        <text>L-threonyl-[protein] + GDP-beta-L-fucose = 3-O-(alpha-L-fucosyl)-L-threonyl-[protein] + GDP + H(+)</text>
        <dbReference type="Rhea" id="RHEA:70491"/>
        <dbReference type="Rhea" id="RHEA-COMP:11060"/>
        <dbReference type="Rhea" id="RHEA-COMP:17915"/>
        <dbReference type="ChEBI" id="CHEBI:15378"/>
        <dbReference type="ChEBI" id="CHEBI:30013"/>
        <dbReference type="ChEBI" id="CHEBI:57273"/>
        <dbReference type="ChEBI" id="CHEBI:58189"/>
        <dbReference type="ChEBI" id="CHEBI:189631"/>
        <dbReference type="EC" id="2.4.1.221"/>
    </reaction>
    <physiologicalReaction direction="left-to-right" evidence="11">
        <dbReference type="Rhea" id="RHEA:70492"/>
    </physiologicalReaction>
</comment>
<evidence type="ECO:0000313" key="14">
    <source>
        <dbReference type="EMBL" id="CAK8690674.1"/>
    </source>
</evidence>
<comment type="caution">
    <text evidence="14">The sequence shown here is derived from an EMBL/GenBank/DDBJ whole genome shotgun (WGS) entry which is preliminary data.</text>
</comment>
<keyword evidence="13" id="KW-0732">Signal</keyword>
<keyword evidence="7" id="KW-0119">Carbohydrate metabolism</keyword>
<comment type="catalytic activity">
    <reaction evidence="12">
        <text>L-seryl-[protein] + GDP-beta-L-fucose = 3-O-(alpha-L-fucosyl)-L-seryl-[protein] + GDP + H(+)</text>
        <dbReference type="Rhea" id="RHEA:63644"/>
        <dbReference type="Rhea" id="RHEA-COMP:9863"/>
        <dbReference type="Rhea" id="RHEA-COMP:17914"/>
        <dbReference type="ChEBI" id="CHEBI:15378"/>
        <dbReference type="ChEBI" id="CHEBI:29999"/>
        <dbReference type="ChEBI" id="CHEBI:57273"/>
        <dbReference type="ChEBI" id="CHEBI:58189"/>
        <dbReference type="ChEBI" id="CHEBI:189632"/>
        <dbReference type="EC" id="2.4.1.221"/>
    </reaction>
    <physiologicalReaction direction="left-to-right" evidence="12">
        <dbReference type="Rhea" id="RHEA:63645"/>
    </physiologicalReaction>
</comment>
<evidence type="ECO:0000256" key="2">
    <source>
        <dbReference type="ARBA" id="ARBA00004922"/>
    </source>
</evidence>
<dbReference type="Gene3D" id="3.40.50.11350">
    <property type="match status" value="1"/>
</dbReference>
<proteinExistence type="inferred from homology"/>
<evidence type="ECO:0000256" key="7">
    <source>
        <dbReference type="ARBA" id="ARBA00023277"/>
    </source>
</evidence>
<evidence type="ECO:0000256" key="8">
    <source>
        <dbReference type="ARBA" id="ARBA00025803"/>
    </source>
</evidence>
<evidence type="ECO:0000313" key="15">
    <source>
        <dbReference type="Proteomes" id="UP001642483"/>
    </source>
</evidence>
<protein>
    <recommendedName>
        <fullName evidence="9">GDP-fucose protein O-fucosyltransferase 2</fullName>
        <ecNumber evidence="3">2.4.1.221</ecNumber>
    </recommendedName>
    <alternativeName>
        <fullName evidence="10">Peptide-O-fucosyltransferase 2</fullName>
    </alternativeName>
</protein>
<keyword evidence="4" id="KW-0808">Transferase</keyword>
<dbReference type="InterPro" id="IPR019378">
    <property type="entry name" value="GDP-Fuc_O-FucTrfase"/>
</dbReference>
<comment type="similarity">
    <text evidence="8">Belongs to the glycosyltransferase 68 family.</text>
</comment>
<dbReference type="EC" id="2.4.1.221" evidence="3"/>
<evidence type="ECO:0000256" key="6">
    <source>
        <dbReference type="ARBA" id="ARBA00023253"/>
    </source>
</evidence>
<keyword evidence="5" id="KW-0256">Endoplasmic reticulum</keyword>
<dbReference type="Gene3D" id="3.40.50.11340">
    <property type="match status" value="1"/>
</dbReference>
<comment type="pathway">
    <text evidence="2">Protein modification; protein glycosylation.</text>
</comment>
<evidence type="ECO:0000256" key="10">
    <source>
        <dbReference type="ARBA" id="ARBA00033083"/>
    </source>
</evidence>
<dbReference type="EMBL" id="CAWYQH010000119">
    <property type="protein sequence ID" value="CAK8690674.1"/>
    <property type="molecule type" value="Genomic_DNA"/>
</dbReference>
<dbReference type="Pfam" id="PF10250">
    <property type="entry name" value="O-FucT"/>
    <property type="match status" value="1"/>
</dbReference>
<evidence type="ECO:0000256" key="11">
    <source>
        <dbReference type="ARBA" id="ARBA00047273"/>
    </source>
</evidence>
<dbReference type="Proteomes" id="UP001642483">
    <property type="component" value="Unassembled WGS sequence"/>
</dbReference>
<keyword evidence="6" id="KW-0294">Fucose metabolism</keyword>
<evidence type="ECO:0000256" key="12">
    <source>
        <dbReference type="ARBA" id="ARBA00048647"/>
    </source>
</evidence>
<evidence type="ECO:0000256" key="3">
    <source>
        <dbReference type="ARBA" id="ARBA00012196"/>
    </source>
</evidence>
<organism evidence="14 15">
    <name type="scientific">Clavelina lepadiformis</name>
    <name type="common">Light-bulb sea squirt</name>
    <name type="synonym">Ascidia lepadiformis</name>
    <dbReference type="NCBI Taxonomy" id="159417"/>
    <lineage>
        <taxon>Eukaryota</taxon>
        <taxon>Metazoa</taxon>
        <taxon>Chordata</taxon>
        <taxon>Tunicata</taxon>
        <taxon>Ascidiacea</taxon>
        <taxon>Aplousobranchia</taxon>
        <taxon>Clavelinidae</taxon>
        <taxon>Clavelina</taxon>
    </lineage>
</organism>
<dbReference type="InterPro" id="IPR045130">
    <property type="entry name" value="OFUT2-like"/>
</dbReference>
<name>A0ABP0GJ43_CLALP</name>
<evidence type="ECO:0000256" key="13">
    <source>
        <dbReference type="SAM" id="SignalP"/>
    </source>
</evidence>
<sequence>MKYSIHIFSLILCLFQSGSLEAPPNRRYLLYDCNPGEGFNLRRDVYLRIANLLQSIRSDKKCKNDDWVLVLPPWGRIGYHWKERGMEQSRIKWSTFFDVESLNKYIPVMEYEDYIEEVGEPMIEEVWYLQGYAEGWTSGEWVEKIHERPCIDTLAYESGRDGKFRGWFWGYEETYAKKFKCVSVQGMAKILVGPLCGGNTTAKSVMLDRGESVLHDMFGGINYWKCRRSMVFSEALRKEADKFRMENLDSNDEKDKTVMPRDWRDHKCTEDALGGPYIALHYRRKDFLHVRKEGVPSILRVAEQLNQLMKKYKVKKVFVASDGTKEEMEELKSLVPGMVMYTPTKEKLKALKMGGVAIIDQIICSHAKYFIGSKESTFSFRIQEEREIMCFQKDTTFNRFCGDAETSDCEQPTRWKIVWKSDSEIWD</sequence>
<feature type="signal peptide" evidence="13">
    <location>
        <begin position="1"/>
        <end position="20"/>
    </location>
</feature>
<evidence type="ECO:0000256" key="9">
    <source>
        <dbReference type="ARBA" id="ARBA00026232"/>
    </source>
</evidence>
<evidence type="ECO:0000256" key="5">
    <source>
        <dbReference type="ARBA" id="ARBA00022824"/>
    </source>
</evidence>
<evidence type="ECO:0000256" key="1">
    <source>
        <dbReference type="ARBA" id="ARBA00004240"/>
    </source>
</evidence>
<evidence type="ECO:0000256" key="4">
    <source>
        <dbReference type="ARBA" id="ARBA00022679"/>
    </source>
</evidence>
<gene>
    <name evidence="14" type="ORF">CVLEPA_LOCUS23259</name>
</gene>
<reference evidence="14 15" key="1">
    <citation type="submission" date="2024-02" db="EMBL/GenBank/DDBJ databases">
        <authorList>
            <person name="Daric V."/>
            <person name="Darras S."/>
        </authorList>
    </citation>
    <scope>NUCLEOTIDE SEQUENCE [LARGE SCALE GENOMIC DNA]</scope>
</reference>
<dbReference type="PANTHER" id="PTHR13398:SF0">
    <property type="entry name" value="GDP-FUCOSE PROTEIN O-FUCOSYLTRANSFERASE 2"/>
    <property type="match status" value="1"/>
</dbReference>
<keyword evidence="15" id="KW-1185">Reference proteome</keyword>
<dbReference type="CDD" id="cd11298">
    <property type="entry name" value="O-FucT-2"/>
    <property type="match status" value="1"/>
</dbReference>
<comment type="subcellular location">
    <subcellularLocation>
        <location evidence="1">Endoplasmic reticulum</location>
    </subcellularLocation>
</comment>
<dbReference type="PANTHER" id="PTHR13398">
    <property type="entry name" value="GDP-FUCOSE PROTEIN O-FUCOSYLTRANSFERASE 2"/>
    <property type="match status" value="1"/>
</dbReference>
<feature type="chain" id="PRO_5046419665" description="GDP-fucose protein O-fucosyltransferase 2" evidence="13">
    <location>
        <begin position="21"/>
        <end position="427"/>
    </location>
</feature>